<dbReference type="InterPro" id="IPR003593">
    <property type="entry name" value="AAA+_ATPase"/>
</dbReference>
<dbReference type="InterPro" id="IPR017871">
    <property type="entry name" value="ABC_transporter-like_CS"/>
</dbReference>
<dbReference type="InterPro" id="IPR011527">
    <property type="entry name" value="ABC1_TM_dom"/>
</dbReference>
<evidence type="ECO:0000256" key="1">
    <source>
        <dbReference type="ARBA" id="ARBA00004429"/>
    </source>
</evidence>
<evidence type="ECO:0000256" key="7">
    <source>
        <dbReference type="ARBA" id="ARBA00022840"/>
    </source>
</evidence>
<dbReference type="CDD" id="cd18550">
    <property type="entry name" value="ABC_6TM_exporter_like"/>
    <property type="match status" value="1"/>
</dbReference>
<dbReference type="SUPFAM" id="SSF52540">
    <property type="entry name" value="P-loop containing nucleoside triphosphate hydrolases"/>
    <property type="match status" value="1"/>
</dbReference>
<dbReference type="SUPFAM" id="SSF90123">
    <property type="entry name" value="ABC transporter transmembrane region"/>
    <property type="match status" value="1"/>
</dbReference>
<evidence type="ECO:0000313" key="15">
    <source>
        <dbReference type="EMBL" id="GHE38239.1"/>
    </source>
</evidence>
<feature type="region of interest" description="Disordered" evidence="11">
    <location>
        <begin position="1"/>
        <end position="45"/>
    </location>
</feature>
<comment type="similarity">
    <text evidence="10">Belongs to the ABC transporter superfamily. Siderophore-Fe(3+) uptake transporter (SIUT) (TC 3.A.1.21) family.</text>
</comment>
<evidence type="ECO:0000259" key="14">
    <source>
        <dbReference type="PROSITE" id="PS50929"/>
    </source>
</evidence>
<evidence type="ECO:0000256" key="11">
    <source>
        <dbReference type="SAM" id="MobiDB-lite"/>
    </source>
</evidence>
<dbReference type="FunFam" id="3.40.50.300:FF:000221">
    <property type="entry name" value="Multidrug ABC transporter ATP-binding protein"/>
    <property type="match status" value="1"/>
</dbReference>
<comment type="caution">
    <text evidence="15">The sequence shown here is derived from an EMBL/GenBank/DDBJ whole genome shotgun (WGS) entry which is preliminary data.</text>
</comment>
<dbReference type="RefSeq" id="WP_190134117.1">
    <property type="nucleotide sequence ID" value="NZ_BNBT01000004.1"/>
</dbReference>
<gene>
    <name evidence="15" type="ORF">GCM10018785_04840</name>
</gene>
<dbReference type="PANTHER" id="PTHR43394:SF7">
    <property type="entry name" value="ABC TRANSPORTER B FAMILY MEMBER 28"/>
    <property type="match status" value="1"/>
</dbReference>
<evidence type="ECO:0000313" key="16">
    <source>
        <dbReference type="Proteomes" id="UP000608024"/>
    </source>
</evidence>
<keyword evidence="5 12" id="KW-0812">Transmembrane</keyword>
<evidence type="ECO:0000256" key="6">
    <source>
        <dbReference type="ARBA" id="ARBA00022741"/>
    </source>
</evidence>
<keyword evidence="7 15" id="KW-0067">ATP-binding</keyword>
<reference evidence="15" key="2">
    <citation type="submission" date="2020-09" db="EMBL/GenBank/DDBJ databases">
        <authorList>
            <person name="Sun Q."/>
            <person name="Ohkuma M."/>
        </authorList>
    </citation>
    <scope>NUCLEOTIDE SEQUENCE</scope>
    <source>
        <strain evidence="15">JCM 4784</strain>
    </source>
</reference>
<dbReference type="PROSITE" id="PS50893">
    <property type="entry name" value="ABC_TRANSPORTER_2"/>
    <property type="match status" value="1"/>
</dbReference>
<dbReference type="PROSITE" id="PS00211">
    <property type="entry name" value="ABC_TRANSPORTER_1"/>
    <property type="match status" value="1"/>
</dbReference>
<evidence type="ECO:0000256" key="3">
    <source>
        <dbReference type="ARBA" id="ARBA00022475"/>
    </source>
</evidence>
<evidence type="ECO:0000256" key="4">
    <source>
        <dbReference type="ARBA" id="ARBA00022519"/>
    </source>
</evidence>
<reference evidence="15" key="1">
    <citation type="journal article" date="2014" name="Int. J. Syst. Evol. Microbiol.">
        <title>Complete genome sequence of Corynebacterium casei LMG S-19264T (=DSM 44701T), isolated from a smear-ripened cheese.</title>
        <authorList>
            <consortium name="US DOE Joint Genome Institute (JGI-PGF)"/>
            <person name="Walter F."/>
            <person name="Albersmeier A."/>
            <person name="Kalinowski J."/>
            <person name="Ruckert C."/>
        </authorList>
    </citation>
    <scope>NUCLEOTIDE SEQUENCE</scope>
    <source>
        <strain evidence="15">JCM 4784</strain>
    </source>
</reference>
<name>A0A918Z6M4_9ACTN</name>
<dbReference type="Gene3D" id="1.20.1560.10">
    <property type="entry name" value="ABC transporter type 1, transmembrane domain"/>
    <property type="match status" value="1"/>
</dbReference>
<dbReference type="GO" id="GO:0090374">
    <property type="term" value="P:oligopeptide export from mitochondrion"/>
    <property type="evidence" value="ECO:0007669"/>
    <property type="project" value="TreeGrafter"/>
</dbReference>
<dbReference type="GO" id="GO:0005886">
    <property type="term" value="C:plasma membrane"/>
    <property type="evidence" value="ECO:0007669"/>
    <property type="project" value="UniProtKB-SubCell"/>
</dbReference>
<keyword evidence="16" id="KW-1185">Reference proteome</keyword>
<dbReference type="InterPro" id="IPR027417">
    <property type="entry name" value="P-loop_NTPase"/>
</dbReference>
<dbReference type="Proteomes" id="UP000608024">
    <property type="component" value="Unassembled WGS sequence"/>
</dbReference>
<feature type="transmembrane region" description="Helical" evidence="12">
    <location>
        <begin position="288"/>
        <end position="306"/>
    </location>
</feature>
<keyword evidence="6" id="KW-0547">Nucleotide-binding</keyword>
<keyword evidence="8 12" id="KW-1133">Transmembrane helix</keyword>
<organism evidence="15 16">
    <name type="scientific">Streptomyces longispororuber</name>
    <dbReference type="NCBI Taxonomy" id="68230"/>
    <lineage>
        <taxon>Bacteria</taxon>
        <taxon>Bacillati</taxon>
        <taxon>Actinomycetota</taxon>
        <taxon>Actinomycetes</taxon>
        <taxon>Kitasatosporales</taxon>
        <taxon>Streptomycetaceae</taxon>
        <taxon>Streptomyces</taxon>
    </lineage>
</organism>
<evidence type="ECO:0000256" key="12">
    <source>
        <dbReference type="SAM" id="Phobius"/>
    </source>
</evidence>
<feature type="transmembrane region" description="Helical" evidence="12">
    <location>
        <begin position="63"/>
        <end position="84"/>
    </location>
</feature>
<evidence type="ECO:0000256" key="8">
    <source>
        <dbReference type="ARBA" id="ARBA00022989"/>
    </source>
</evidence>
<dbReference type="SMART" id="SM00382">
    <property type="entry name" value="AAA"/>
    <property type="match status" value="1"/>
</dbReference>
<evidence type="ECO:0000256" key="2">
    <source>
        <dbReference type="ARBA" id="ARBA00022448"/>
    </source>
</evidence>
<dbReference type="InterPro" id="IPR003439">
    <property type="entry name" value="ABC_transporter-like_ATP-bd"/>
</dbReference>
<dbReference type="EMBL" id="BNBT01000004">
    <property type="protein sequence ID" value="GHE38239.1"/>
    <property type="molecule type" value="Genomic_DNA"/>
</dbReference>
<dbReference type="AlphaFoldDB" id="A0A918Z6M4"/>
<dbReference type="Pfam" id="PF00664">
    <property type="entry name" value="ABC_membrane"/>
    <property type="match status" value="1"/>
</dbReference>
<dbReference type="PANTHER" id="PTHR43394">
    <property type="entry name" value="ATP-DEPENDENT PERMEASE MDL1, MITOCHONDRIAL"/>
    <property type="match status" value="1"/>
</dbReference>
<feature type="compositionally biased region" description="Basic and acidic residues" evidence="11">
    <location>
        <begin position="20"/>
        <end position="45"/>
    </location>
</feature>
<evidence type="ECO:0000256" key="10">
    <source>
        <dbReference type="ARBA" id="ARBA00023455"/>
    </source>
</evidence>
<dbReference type="Gene3D" id="3.40.50.300">
    <property type="entry name" value="P-loop containing nucleotide triphosphate hydrolases"/>
    <property type="match status" value="1"/>
</dbReference>
<keyword evidence="4" id="KW-0997">Cell inner membrane</keyword>
<accession>A0A918Z6M4</accession>
<dbReference type="GO" id="GO:0015421">
    <property type="term" value="F:ABC-type oligopeptide transporter activity"/>
    <property type="evidence" value="ECO:0007669"/>
    <property type="project" value="TreeGrafter"/>
</dbReference>
<keyword evidence="2" id="KW-0813">Transport</keyword>
<feature type="domain" description="ABC transmembrane type-1" evidence="14">
    <location>
        <begin position="64"/>
        <end position="350"/>
    </location>
</feature>
<keyword evidence="9 12" id="KW-0472">Membrane</keyword>
<dbReference type="PROSITE" id="PS50929">
    <property type="entry name" value="ABC_TM1F"/>
    <property type="match status" value="1"/>
</dbReference>
<proteinExistence type="inferred from homology"/>
<dbReference type="Pfam" id="PF00005">
    <property type="entry name" value="ABC_tran"/>
    <property type="match status" value="1"/>
</dbReference>
<feature type="transmembrane region" description="Helical" evidence="12">
    <location>
        <begin position="96"/>
        <end position="120"/>
    </location>
</feature>
<dbReference type="InterPro" id="IPR039421">
    <property type="entry name" value="Type_1_exporter"/>
</dbReference>
<evidence type="ECO:0000259" key="13">
    <source>
        <dbReference type="PROSITE" id="PS50893"/>
    </source>
</evidence>
<evidence type="ECO:0000256" key="9">
    <source>
        <dbReference type="ARBA" id="ARBA00023136"/>
    </source>
</evidence>
<sequence length="627" mass="67893">MPHDTPPTWTPSDASPGEPRPAKDPREPRLAKDPGEPRPAEGPEEPRQLRRILRLFRPYRARLAVVGLLVCAASLVSVATPFLLKEILDTAIPQGRTGLLTLLALGMVLSAVVTSVFGVLQTLISTTVGQQVMHDLRTAVYGRLQRMSLAFFTRTRTGEVQSRIANDIGGMQATVTSTATSLVSNSTSVIATVVAMLALDWRLTVVSLLLLPLFVWISRRVGRERKKIATERQKQMAAMAATVTESLSVSGILLGRTMGRADSLTRSFADESAELVRLEVRSNMAGRWRMAVITIVMAAMPAVLYWSAGLTFQMGGPTVSIGTLVAFVSLQQGLFRPAVSLLSTGVQIQTSLALFQRIFEYLDLPVDITERDRPVSLERVKGEVRFEGVEFRYDPEGAPVLEGIDITVPAGGSLAVVGPTGSGKSTLSYLVPRLYDVTAGRVTLDGVDVRDLDFDTLARAVGVVSQETYLFHASVADNLRFAKPDATDEELHAAARAAQIHDHIAALPDGYDTVVGERGHRFSGGEKQRLAIARTILRDPPVLILDEATSALDTRTEHAVQRAIDALSADRTTLTIAHRLSTVRGADQIVVLDGGRAVERGTHEELLAGNGRYAALVRRDTLLEPAP</sequence>
<feature type="domain" description="ABC transporter" evidence="13">
    <location>
        <begin position="384"/>
        <end position="619"/>
    </location>
</feature>
<evidence type="ECO:0000256" key="5">
    <source>
        <dbReference type="ARBA" id="ARBA00022692"/>
    </source>
</evidence>
<dbReference type="GO" id="GO:0005524">
    <property type="term" value="F:ATP binding"/>
    <property type="evidence" value="ECO:0007669"/>
    <property type="project" value="UniProtKB-KW"/>
</dbReference>
<feature type="transmembrane region" description="Helical" evidence="12">
    <location>
        <begin position="189"/>
        <end position="217"/>
    </location>
</feature>
<comment type="subcellular location">
    <subcellularLocation>
        <location evidence="1">Cell inner membrane</location>
        <topology evidence="1">Multi-pass membrane protein</topology>
    </subcellularLocation>
</comment>
<keyword evidence="3" id="KW-1003">Cell membrane</keyword>
<dbReference type="InterPro" id="IPR036640">
    <property type="entry name" value="ABC1_TM_sf"/>
</dbReference>
<protein>
    <submittedName>
        <fullName evidence="15">Multidrug ABC transporter ATP-binding protein</fullName>
    </submittedName>
</protein>
<dbReference type="GO" id="GO:0016887">
    <property type="term" value="F:ATP hydrolysis activity"/>
    <property type="evidence" value="ECO:0007669"/>
    <property type="project" value="InterPro"/>
</dbReference>